<evidence type="ECO:0000256" key="1">
    <source>
        <dbReference type="SAM" id="Phobius"/>
    </source>
</evidence>
<accession>A0A385YTA7</accession>
<dbReference type="RefSeq" id="WP_119883489.1">
    <property type="nucleotide sequence ID" value="NZ_CP032418.1"/>
</dbReference>
<dbReference type="Proteomes" id="UP000265725">
    <property type="component" value="Chromosome"/>
</dbReference>
<reference evidence="3" key="1">
    <citation type="submission" date="2018-09" db="EMBL/GenBank/DDBJ databases">
        <authorList>
            <person name="Zhu H."/>
        </authorList>
    </citation>
    <scope>NUCLEOTIDE SEQUENCE [LARGE SCALE GENOMIC DNA]</scope>
    <source>
        <strain evidence="3">K2R23-3</strain>
    </source>
</reference>
<sequence length="193" mass="21793">MQADINLIQTDAQPKVGYFLLGFLALLFFAVFIWVWMSYQSQHKEVLVLEQRLQDVLTRPVNAEVVEPSERQKYQALVDWAATQPYSNVLLLIDLAKRLPERGYFLSFSSENGVISLVAQFDTNSQAAYYLTAVENSPYIDSINISTIDKENVSDVTAVNEETFVEPRTVATYSITLNVQALRDASANKEGEQ</sequence>
<name>A0A385YTA7_9BACL</name>
<dbReference type="InterPro" id="IPR007813">
    <property type="entry name" value="PilN"/>
</dbReference>
<dbReference type="KEGG" id="paek:D3873_07540"/>
<gene>
    <name evidence="2" type="ORF">D3873_07540</name>
</gene>
<evidence type="ECO:0000313" key="2">
    <source>
        <dbReference type="EMBL" id="AYC29751.1"/>
    </source>
</evidence>
<evidence type="ECO:0000313" key="3">
    <source>
        <dbReference type="Proteomes" id="UP000265725"/>
    </source>
</evidence>
<proteinExistence type="predicted"/>
<keyword evidence="1" id="KW-0472">Membrane</keyword>
<feature type="transmembrane region" description="Helical" evidence="1">
    <location>
        <begin position="16"/>
        <end position="37"/>
    </location>
</feature>
<keyword evidence="1" id="KW-0812">Transmembrane</keyword>
<protein>
    <recommendedName>
        <fullName evidence="4">Fimbrial assembly protein</fullName>
    </recommendedName>
</protein>
<keyword evidence="1" id="KW-1133">Transmembrane helix</keyword>
<dbReference type="Pfam" id="PF05137">
    <property type="entry name" value="PilN"/>
    <property type="match status" value="1"/>
</dbReference>
<evidence type="ECO:0008006" key="4">
    <source>
        <dbReference type="Google" id="ProtNLM"/>
    </source>
</evidence>
<keyword evidence="3" id="KW-1185">Reference proteome</keyword>
<organism evidence="2 3">
    <name type="scientific">Paenisporosarcina cavernae</name>
    <dbReference type="NCBI Taxonomy" id="2320858"/>
    <lineage>
        <taxon>Bacteria</taxon>
        <taxon>Bacillati</taxon>
        <taxon>Bacillota</taxon>
        <taxon>Bacilli</taxon>
        <taxon>Bacillales</taxon>
        <taxon>Caryophanaceae</taxon>
        <taxon>Paenisporosarcina</taxon>
    </lineage>
</organism>
<dbReference type="AlphaFoldDB" id="A0A385YTA7"/>
<dbReference type="EMBL" id="CP032418">
    <property type="protein sequence ID" value="AYC29751.1"/>
    <property type="molecule type" value="Genomic_DNA"/>
</dbReference>
<dbReference type="OrthoDB" id="2971140at2"/>